<evidence type="ECO:0000313" key="1">
    <source>
        <dbReference type="EMBL" id="TKI06565.1"/>
    </source>
</evidence>
<proteinExistence type="predicted"/>
<sequence length="284" mass="33010">MRAWVTLLTKPSYVEGVITLQRSLRQCQSRYPLAVMITDAIDTAARRRLTDEGCRLHEVEPLTPSPGVEEKYANARFAEVWTKLAAWRLTEYARLVFLDADMLAIRSLDEVFDIALPADWIAACHACRCNPYHIASYPSDWVPANCYYSYLPVRDNVTPPADLEPYFNSGFILLTPNQAIADDLKTLLSSIRNLDHYPFPEQDLLNDYFRRRWQPLPYIYNALKTLSVQHPRLWNFDEVKNLHFILSKPWEENAEQPAPDEPYGNFNQLWRDIHDGRSGPDHRE</sequence>
<keyword evidence="2" id="KW-1185">Reference proteome</keyword>
<accession>A0ABY2SNB8</accession>
<dbReference type="InterPro" id="IPR029044">
    <property type="entry name" value="Nucleotide-diphossugar_trans"/>
</dbReference>
<dbReference type="InterPro" id="IPR002495">
    <property type="entry name" value="Glyco_trans_8"/>
</dbReference>
<protein>
    <submittedName>
        <fullName evidence="1">Glycosyltransferase family 8 protein</fullName>
    </submittedName>
</protein>
<dbReference type="EMBL" id="SZPQ01000011">
    <property type="protein sequence ID" value="TKI06565.1"/>
    <property type="molecule type" value="Genomic_DNA"/>
</dbReference>
<dbReference type="SUPFAM" id="SSF53448">
    <property type="entry name" value="Nucleotide-diphospho-sugar transferases"/>
    <property type="match status" value="1"/>
</dbReference>
<dbReference type="PANTHER" id="PTHR11183">
    <property type="entry name" value="GLYCOGENIN SUBFAMILY MEMBER"/>
    <property type="match status" value="1"/>
</dbReference>
<organism evidence="1 2">
    <name type="scientific">Martelella alba</name>
    <dbReference type="NCBI Taxonomy" id="2590451"/>
    <lineage>
        <taxon>Bacteria</taxon>
        <taxon>Pseudomonadati</taxon>
        <taxon>Pseudomonadota</taxon>
        <taxon>Alphaproteobacteria</taxon>
        <taxon>Hyphomicrobiales</taxon>
        <taxon>Aurantimonadaceae</taxon>
        <taxon>Martelella</taxon>
    </lineage>
</organism>
<reference evidence="1 2" key="1">
    <citation type="submission" date="2019-04" db="EMBL/GenBank/DDBJ databases">
        <authorList>
            <person name="Li M."/>
            <person name="Gao C."/>
        </authorList>
    </citation>
    <scope>NUCLEOTIDE SEQUENCE [LARGE SCALE GENOMIC DNA]</scope>
    <source>
        <strain evidence="1 2">BGMRC 2031</strain>
    </source>
</reference>
<dbReference type="Pfam" id="PF01501">
    <property type="entry name" value="Glyco_transf_8"/>
    <property type="match status" value="1"/>
</dbReference>
<gene>
    <name evidence="1" type="ORF">FCN80_09975</name>
</gene>
<dbReference type="RefSeq" id="WP_136990005.1">
    <property type="nucleotide sequence ID" value="NZ_SZPQ01000011.1"/>
</dbReference>
<dbReference type="CDD" id="cd02537">
    <property type="entry name" value="GT8_Glycogenin"/>
    <property type="match status" value="1"/>
</dbReference>
<evidence type="ECO:0000313" key="2">
    <source>
        <dbReference type="Proteomes" id="UP000305202"/>
    </source>
</evidence>
<dbReference type="Proteomes" id="UP000305202">
    <property type="component" value="Unassembled WGS sequence"/>
</dbReference>
<comment type="caution">
    <text evidence="1">The sequence shown here is derived from an EMBL/GenBank/DDBJ whole genome shotgun (WGS) entry which is preliminary data.</text>
</comment>
<dbReference type="InterPro" id="IPR050587">
    <property type="entry name" value="GNT1/Glycosyltrans_8"/>
</dbReference>
<dbReference type="Gene3D" id="3.90.550.10">
    <property type="entry name" value="Spore Coat Polysaccharide Biosynthesis Protein SpsA, Chain A"/>
    <property type="match status" value="1"/>
</dbReference>
<name>A0ABY2SNB8_9HYPH</name>